<evidence type="ECO:0000313" key="1">
    <source>
        <dbReference type="EMBL" id="QUI22325.1"/>
    </source>
</evidence>
<protein>
    <submittedName>
        <fullName evidence="1">Uncharacterized protein</fullName>
    </submittedName>
</protein>
<evidence type="ECO:0000313" key="2">
    <source>
        <dbReference type="Proteomes" id="UP000683246"/>
    </source>
</evidence>
<accession>A0A8J8MIK9</accession>
<proteinExistence type="predicted"/>
<keyword evidence="2" id="KW-1185">Reference proteome</keyword>
<dbReference type="KEGG" id="vpy:HZI73_08440"/>
<name>A0A8J8MIK9_9FIRM</name>
<dbReference type="EMBL" id="CP058649">
    <property type="protein sequence ID" value="QUI22325.1"/>
    <property type="molecule type" value="Genomic_DNA"/>
</dbReference>
<gene>
    <name evidence="1" type="ORF">HZI73_08440</name>
</gene>
<dbReference type="Proteomes" id="UP000683246">
    <property type="component" value="Chromosome"/>
</dbReference>
<reference evidence="1" key="1">
    <citation type="submission" date="2020-07" db="EMBL/GenBank/DDBJ databases">
        <title>Vallitalea pronyensis genome.</title>
        <authorList>
            <person name="Postec A."/>
        </authorList>
    </citation>
    <scope>NUCLEOTIDE SEQUENCE</scope>
    <source>
        <strain evidence="1">FatNI3</strain>
    </source>
</reference>
<dbReference type="RefSeq" id="WP_212697809.1">
    <property type="nucleotide sequence ID" value="NZ_CP058649.1"/>
</dbReference>
<dbReference type="AlphaFoldDB" id="A0A8J8MIK9"/>
<organism evidence="1 2">
    <name type="scientific">Vallitalea pronyensis</name>
    <dbReference type="NCBI Taxonomy" id="1348613"/>
    <lineage>
        <taxon>Bacteria</taxon>
        <taxon>Bacillati</taxon>
        <taxon>Bacillota</taxon>
        <taxon>Clostridia</taxon>
        <taxon>Lachnospirales</taxon>
        <taxon>Vallitaleaceae</taxon>
        <taxon>Vallitalea</taxon>
    </lineage>
</organism>
<sequence>MMVLLVYRTTDEYKKLPIGQFFIFVEFLEVFHMVEDTFLTKQLAA</sequence>